<feature type="domain" description="FAD-binding" evidence="9">
    <location>
        <begin position="43"/>
        <end position="378"/>
    </location>
</feature>
<comment type="cofactor">
    <cofactor evidence="1">
        <name>FAD</name>
        <dbReference type="ChEBI" id="CHEBI:57692"/>
    </cofactor>
</comment>
<dbReference type="PANTHER" id="PTHR43876">
    <property type="entry name" value="UBIQUINONE BIOSYNTHESIS MONOOXYGENASE COQ6, MITOCHONDRIAL"/>
    <property type="match status" value="1"/>
</dbReference>
<comment type="caution">
    <text evidence="10">The sequence shown here is derived from an EMBL/GenBank/DDBJ whole genome shotgun (WGS) entry which is preliminary data.</text>
</comment>
<keyword evidence="4" id="KW-0285">Flavoprotein</keyword>
<dbReference type="Gene3D" id="3.50.50.60">
    <property type="entry name" value="FAD/NAD(P)-binding domain"/>
    <property type="match status" value="2"/>
</dbReference>
<keyword evidence="5" id="KW-0274">FAD</keyword>
<gene>
    <name evidence="10" type="ORF">Q4Q50_14410</name>
</gene>
<reference evidence="10 11" key="1">
    <citation type="submission" date="2023-07" db="EMBL/GenBank/DDBJ databases">
        <title>Novel Shewanella species isolated from Baltic Sea sediments.</title>
        <authorList>
            <person name="Martin-Rodriguez A.J."/>
        </authorList>
    </citation>
    <scope>NUCLEOTIDE SEQUENCE [LARGE SCALE GENOMIC DNA]</scope>
    <source>
        <strain evidence="10 11">SP2S1-2</strain>
    </source>
</reference>
<evidence type="ECO:0000256" key="5">
    <source>
        <dbReference type="ARBA" id="ARBA00022827"/>
    </source>
</evidence>
<proteinExistence type="inferred from homology"/>
<feature type="compositionally biased region" description="Polar residues" evidence="8">
    <location>
        <begin position="1"/>
        <end position="15"/>
    </location>
</feature>
<dbReference type="InterPro" id="IPR051205">
    <property type="entry name" value="UbiH/COQ6_monooxygenase"/>
</dbReference>
<evidence type="ECO:0000256" key="8">
    <source>
        <dbReference type="SAM" id="MobiDB-lite"/>
    </source>
</evidence>
<dbReference type="InterPro" id="IPR010971">
    <property type="entry name" value="UbiH/COQ6"/>
</dbReference>
<evidence type="ECO:0000256" key="7">
    <source>
        <dbReference type="ARBA" id="ARBA00023033"/>
    </source>
</evidence>
<evidence type="ECO:0000256" key="1">
    <source>
        <dbReference type="ARBA" id="ARBA00001974"/>
    </source>
</evidence>
<evidence type="ECO:0000256" key="6">
    <source>
        <dbReference type="ARBA" id="ARBA00023002"/>
    </source>
</evidence>
<accession>A0ABU3G1K7</accession>
<organism evidence="10 11">
    <name type="scientific">Shewanella scandinavica</name>
    <dbReference type="NCBI Taxonomy" id="3063538"/>
    <lineage>
        <taxon>Bacteria</taxon>
        <taxon>Pseudomonadati</taxon>
        <taxon>Pseudomonadota</taxon>
        <taxon>Gammaproteobacteria</taxon>
        <taxon>Alteromonadales</taxon>
        <taxon>Shewanellaceae</taxon>
        <taxon>Shewanella</taxon>
    </lineage>
</organism>
<dbReference type="Pfam" id="PF01494">
    <property type="entry name" value="FAD_binding_3"/>
    <property type="match status" value="1"/>
</dbReference>
<dbReference type="InterPro" id="IPR002938">
    <property type="entry name" value="FAD-bd"/>
</dbReference>
<dbReference type="PANTHER" id="PTHR43876:SF10">
    <property type="entry name" value="3-DEMETHOXYUBIQUINOL 3-HYDROXYLASE"/>
    <property type="match status" value="1"/>
</dbReference>
<evidence type="ECO:0000256" key="2">
    <source>
        <dbReference type="ARBA" id="ARBA00004749"/>
    </source>
</evidence>
<dbReference type="EMBL" id="JAUOES010000016">
    <property type="protein sequence ID" value="MDT3281476.1"/>
    <property type="molecule type" value="Genomic_DNA"/>
</dbReference>
<dbReference type="SUPFAM" id="SSF51905">
    <property type="entry name" value="FAD/NAD(P)-binding domain"/>
    <property type="match status" value="1"/>
</dbReference>
<evidence type="ECO:0000256" key="4">
    <source>
        <dbReference type="ARBA" id="ARBA00022630"/>
    </source>
</evidence>
<dbReference type="GO" id="GO:0004497">
    <property type="term" value="F:monooxygenase activity"/>
    <property type="evidence" value="ECO:0007669"/>
    <property type="project" value="UniProtKB-KW"/>
</dbReference>
<sequence>MSQIDEASAPMTSDTTHSDVTHVDVIHSDVTHVKGTHVKGTEFDVILVGGGMVGAATAIGLALQGLQVAVIESFAPEAYQAEQPLDVRVSAISVASETLLERLGALDSLLKMRNVPYLGLETWELDGCITQFHSSQIGASHLGHIVENRLIQLALWQQMAQLAGITLYCPDKVVAFARDSDSVSVHLQSNSKLNAKLLVGADGAHSQVRQWAGIGISGWDYAQSAMLININTAQGQQDVTWQQFTPKGPRSLLPLPGNNASLVWYDDANRIKQLMQLNNKQLAEQIRLHFPARLDADFTVENKGSFGLTRRHAQRYYSQNVVILGDAAHTINPLAGQGVNLGFKDVEAFLAVIKDALAQDNIWWSNEVLAQYQRKRYRDNQLMMTAMDLFYAGFSNDILPLKLLRNGALKLANINSPIKNTVLKYAMGLN</sequence>
<dbReference type="InterPro" id="IPR036188">
    <property type="entry name" value="FAD/NAD-bd_sf"/>
</dbReference>
<dbReference type="Proteomes" id="UP001249505">
    <property type="component" value="Unassembled WGS sequence"/>
</dbReference>
<keyword evidence="6" id="KW-0560">Oxidoreductase</keyword>
<name>A0ABU3G1K7_9GAMM</name>
<evidence type="ECO:0000256" key="3">
    <source>
        <dbReference type="ARBA" id="ARBA00005349"/>
    </source>
</evidence>
<dbReference type="RefSeq" id="WP_311899877.1">
    <property type="nucleotide sequence ID" value="NZ_JAUOES010000016.1"/>
</dbReference>
<evidence type="ECO:0000313" key="10">
    <source>
        <dbReference type="EMBL" id="MDT3281476.1"/>
    </source>
</evidence>
<comment type="pathway">
    <text evidence="2">Cofactor biosynthesis; ubiquinone biosynthesis.</text>
</comment>
<evidence type="ECO:0000259" key="9">
    <source>
        <dbReference type="Pfam" id="PF01494"/>
    </source>
</evidence>
<keyword evidence="11" id="KW-1185">Reference proteome</keyword>
<dbReference type="NCBIfam" id="TIGR01988">
    <property type="entry name" value="Ubi-OHases"/>
    <property type="match status" value="1"/>
</dbReference>
<protein>
    <submittedName>
        <fullName evidence="10">FAD-dependent monooxygenase</fullName>
    </submittedName>
</protein>
<feature type="region of interest" description="Disordered" evidence="8">
    <location>
        <begin position="1"/>
        <end position="20"/>
    </location>
</feature>
<keyword evidence="7 10" id="KW-0503">Monooxygenase</keyword>
<evidence type="ECO:0000313" key="11">
    <source>
        <dbReference type="Proteomes" id="UP001249505"/>
    </source>
</evidence>
<comment type="similarity">
    <text evidence="3">Belongs to the UbiH/COQ6 family.</text>
</comment>
<dbReference type="PRINTS" id="PR00420">
    <property type="entry name" value="RNGMNOXGNASE"/>
</dbReference>